<dbReference type="Proteomes" id="UP000683213">
    <property type="component" value="Unassembled WGS sequence"/>
</dbReference>
<feature type="domain" description="KaiC" evidence="4">
    <location>
        <begin position="144"/>
        <end position="392"/>
    </location>
</feature>
<gene>
    <name evidence="5" type="ORF">HA237_01105</name>
    <name evidence="6" type="ORF">J4224_00085</name>
</gene>
<evidence type="ECO:0000313" key="5">
    <source>
        <dbReference type="EMBL" id="HIH07947.1"/>
    </source>
</evidence>
<dbReference type="InterPro" id="IPR027417">
    <property type="entry name" value="P-loop_NTPase"/>
</dbReference>
<dbReference type="InterPro" id="IPR014774">
    <property type="entry name" value="KaiC-like_dom"/>
</dbReference>
<feature type="compositionally biased region" description="Basic and acidic residues" evidence="3">
    <location>
        <begin position="55"/>
        <end position="67"/>
    </location>
</feature>
<accession>A0A7J4IW51</accession>
<protein>
    <recommendedName>
        <fullName evidence="4">KaiC domain-containing protein</fullName>
    </recommendedName>
</protein>
<dbReference type="PANTHER" id="PTHR43637:SF1">
    <property type="entry name" value="UPF0273 PROTEIN TM_0370"/>
    <property type="match status" value="1"/>
</dbReference>
<dbReference type="Proteomes" id="UP000577419">
    <property type="component" value="Unassembled WGS sequence"/>
</dbReference>
<feature type="region of interest" description="Disordered" evidence="3">
    <location>
        <begin position="40"/>
        <end position="74"/>
    </location>
</feature>
<organism evidence="5 7">
    <name type="scientific">Candidatus Iainarchaeum sp</name>
    <dbReference type="NCBI Taxonomy" id="3101447"/>
    <lineage>
        <taxon>Archaea</taxon>
        <taxon>Candidatus Iainarchaeota</taxon>
        <taxon>Candidatus Iainarchaeia</taxon>
        <taxon>Candidatus Iainarchaeales</taxon>
        <taxon>Candidatus Iainarchaeaceae</taxon>
        <taxon>Candidatus Iainarchaeum</taxon>
    </lineage>
</organism>
<dbReference type="GO" id="GO:0005524">
    <property type="term" value="F:ATP binding"/>
    <property type="evidence" value="ECO:0007669"/>
    <property type="project" value="UniProtKB-KW"/>
</dbReference>
<evidence type="ECO:0000256" key="1">
    <source>
        <dbReference type="ARBA" id="ARBA00022741"/>
    </source>
</evidence>
<dbReference type="AlphaFoldDB" id="A0A7J4IW51"/>
<proteinExistence type="predicted"/>
<dbReference type="Gene3D" id="3.40.50.300">
    <property type="entry name" value="P-loop containing nucleotide triphosphate hydrolases"/>
    <property type="match status" value="1"/>
</dbReference>
<dbReference type="PROSITE" id="PS51146">
    <property type="entry name" value="KAIC"/>
    <property type="match status" value="1"/>
</dbReference>
<dbReference type="InterPro" id="IPR010624">
    <property type="entry name" value="KaiC_dom"/>
</dbReference>
<evidence type="ECO:0000256" key="2">
    <source>
        <dbReference type="ARBA" id="ARBA00022840"/>
    </source>
</evidence>
<dbReference type="SUPFAM" id="SSF52540">
    <property type="entry name" value="P-loop containing nucleoside triphosphate hydrolases"/>
    <property type="match status" value="1"/>
</dbReference>
<reference evidence="6" key="3">
    <citation type="submission" date="2021-05" db="EMBL/GenBank/DDBJ databases">
        <title>Protein family content uncovers lineage relationships and bacterial pathway maintenance mechanisms in DPANN archaea.</title>
        <authorList>
            <person name="Castelle C.J."/>
            <person name="Meheust R."/>
            <person name="Jaffe A.L."/>
            <person name="Seitz K."/>
            <person name="Gong X."/>
            <person name="Baker B.J."/>
            <person name="Banfield J.F."/>
        </authorList>
    </citation>
    <scope>NUCLEOTIDE SEQUENCE</scope>
    <source>
        <strain evidence="6">RIFCSPHIGHO2_01_FULL_GW2011_AR10_43_9</strain>
    </source>
</reference>
<name>A0A7J4IW51_9ARCH</name>
<sequence>MDAKKQRLLDAAKRMVADKLSDNDVVGSLKDIGLSEEEAHSLLEKAKGSSTPEGSSKKPSAEHRKEQPSSSGNEFWSSSYDEFFGRRDASPASSQAMISGILGAERASTSGRGSFEATNKSSGDWRIKESAMLQKRSGKVVFREVLPVRVSDFDKLIGRSGLKRGDTILLSGGAGTGKTTFGMQSIYNGALNGEKGLYITLEETASKIKENMMENFNWDLEKMEEEQNLAIIKIDPLTIARAVEAMLTKERGGLYIEFEEFDLPFQFDLPFKPDRVVVDSLSALSIAFMENEQGYRQYLRHLFETLERFNSCNLVFGETEQSPRTYSRSGIEEFLADGVVVFYNIQIHNTRQRALEILKLRSSSHVRKITPYTITDHGFEIYINQEIFREEE</sequence>
<keyword evidence="1" id="KW-0547">Nucleotide-binding</keyword>
<dbReference type="PANTHER" id="PTHR43637">
    <property type="entry name" value="UPF0273 PROTEIN TM_0370"/>
    <property type="match status" value="1"/>
</dbReference>
<dbReference type="EMBL" id="JAGVWF010000001">
    <property type="protein sequence ID" value="MBS3058810.1"/>
    <property type="molecule type" value="Genomic_DNA"/>
</dbReference>
<comment type="caution">
    <text evidence="5">The sequence shown here is derived from an EMBL/GenBank/DDBJ whole genome shotgun (WGS) entry which is preliminary data.</text>
</comment>
<dbReference type="Pfam" id="PF06745">
    <property type="entry name" value="ATPase"/>
    <property type="match status" value="1"/>
</dbReference>
<keyword evidence="2" id="KW-0067">ATP-binding</keyword>
<reference evidence="6" key="2">
    <citation type="submission" date="2021-03" db="EMBL/GenBank/DDBJ databases">
        <authorList>
            <person name="Jaffe A."/>
        </authorList>
    </citation>
    <scope>NUCLEOTIDE SEQUENCE</scope>
    <source>
        <strain evidence="6">RIFCSPHIGHO2_01_FULL_GW2011_AR10_43_9</strain>
    </source>
</reference>
<reference evidence="5" key="1">
    <citation type="journal article" date="2020" name="bioRxiv">
        <title>A rank-normalized archaeal taxonomy based on genome phylogeny resolves widespread incomplete and uneven classifications.</title>
        <authorList>
            <person name="Rinke C."/>
            <person name="Chuvochina M."/>
            <person name="Mussig A.J."/>
            <person name="Chaumeil P.-A."/>
            <person name="Waite D.W."/>
            <person name="Whitman W.B."/>
            <person name="Parks D.H."/>
            <person name="Hugenholtz P."/>
        </authorList>
    </citation>
    <scope>NUCLEOTIDE SEQUENCE</scope>
    <source>
        <strain evidence="5">UBA10011</strain>
    </source>
</reference>
<dbReference type="EMBL" id="DUFG01000006">
    <property type="protein sequence ID" value="HIH07947.1"/>
    <property type="molecule type" value="Genomic_DNA"/>
</dbReference>
<evidence type="ECO:0000259" key="4">
    <source>
        <dbReference type="PROSITE" id="PS51146"/>
    </source>
</evidence>
<evidence type="ECO:0000313" key="6">
    <source>
        <dbReference type="EMBL" id="MBS3058810.1"/>
    </source>
</evidence>
<evidence type="ECO:0000256" key="3">
    <source>
        <dbReference type="SAM" id="MobiDB-lite"/>
    </source>
</evidence>
<evidence type="ECO:0000313" key="7">
    <source>
        <dbReference type="Proteomes" id="UP000577419"/>
    </source>
</evidence>